<keyword evidence="1" id="KW-0472">Membrane</keyword>
<organism evidence="2 3">
    <name type="scientific">Leeia speluncae</name>
    <dbReference type="NCBI Taxonomy" id="2884804"/>
    <lineage>
        <taxon>Bacteria</taxon>
        <taxon>Pseudomonadati</taxon>
        <taxon>Pseudomonadota</taxon>
        <taxon>Betaproteobacteria</taxon>
        <taxon>Neisseriales</taxon>
        <taxon>Leeiaceae</taxon>
        <taxon>Leeia</taxon>
    </lineage>
</organism>
<accession>A0ABS8D9Y5</accession>
<gene>
    <name evidence="2" type="ORF">LIN78_15665</name>
</gene>
<protein>
    <recommendedName>
        <fullName evidence="4">Photosystem I assembly protein Ycf4</fullName>
    </recommendedName>
</protein>
<feature type="transmembrane region" description="Helical" evidence="1">
    <location>
        <begin position="45"/>
        <end position="66"/>
    </location>
</feature>
<proteinExistence type="predicted"/>
<keyword evidence="1" id="KW-1133">Transmembrane helix</keyword>
<sequence>MVEYHPDNITIQNEQKKQFLIALIGCLVGYLLVHFAYYSGRPTEIGQWSALGLGGFILCISLYMAIANPKQTVKIDLKKRLIHVKTQSKFGMRNQFISFSDIREVDVGEIGDREGGSIIYYVDLTLKNGKHQKLFHGAYEGNTQYSTMHQYCKLIQSKLI</sequence>
<dbReference type="EMBL" id="JAJBZT010000011">
    <property type="protein sequence ID" value="MCB6184984.1"/>
    <property type="molecule type" value="Genomic_DNA"/>
</dbReference>
<evidence type="ECO:0000256" key="1">
    <source>
        <dbReference type="SAM" id="Phobius"/>
    </source>
</evidence>
<reference evidence="2" key="1">
    <citation type="submission" date="2021-10" db="EMBL/GenBank/DDBJ databases">
        <title>The complete genome sequence of Leeia sp. TBRC 13508.</title>
        <authorList>
            <person name="Charoenyingcharoen P."/>
            <person name="Yukphan P."/>
        </authorList>
    </citation>
    <scope>NUCLEOTIDE SEQUENCE</scope>
    <source>
        <strain evidence="2">TBRC 13508</strain>
    </source>
</reference>
<dbReference type="RefSeq" id="WP_227181801.1">
    <property type="nucleotide sequence ID" value="NZ_JAJBZT010000011.1"/>
</dbReference>
<evidence type="ECO:0000313" key="2">
    <source>
        <dbReference type="EMBL" id="MCB6184984.1"/>
    </source>
</evidence>
<evidence type="ECO:0008006" key="4">
    <source>
        <dbReference type="Google" id="ProtNLM"/>
    </source>
</evidence>
<name>A0ABS8D9Y5_9NEIS</name>
<keyword evidence="1" id="KW-0812">Transmembrane</keyword>
<keyword evidence="3" id="KW-1185">Reference proteome</keyword>
<comment type="caution">
    <text evidence="2">The sequence shown here is derived from an EMBL/GenBank/DDBJ whole genome shotgun (WGS) entry which is preliminary data.</text>
</comment>
<dbReference type="Proteomes" id="UP001165395">
    <property type="component" value="Unassembled WGS sequence"/>
</dbReference>
<feature type="transmembrane region" description="Helical" evidence="1">
    <location>
        <begin position="19"/>
        <end position="39"/>
    </location>
</feature>
<evidence type="ECO:0000313" key="3">
    <source>
        <dbReference type="Proteomes" id="UP001165395"/>
    </source>
</evidence>